<dbReference type="EMBL" id="AVPE01000025">
    <property type="protein sequence ID" value="KGX88739.1"/>
    <property type="molecule type" value="Genomic_DNA"/>
</dbReference>
<dbReference type="eggNOG" id="COG3595">
    <property type="taxonomic scope" value="Bacteria"/>
</dbReference>
<keyword evidence="3" id="KW-1185">Reference proteome</keyword>
<organism evidence="2 3">
    <name type="scientific">Pontibacillus halophilus JSM 076056 = DSM 19796</name>
    <dbReference type="NCBI Taxonomy" id="1385510"/>
    <lineage>
        <taxon>Bacteria</taxon>
        <taxon>Bacillati</taxon>
        <taxon>Bacillota</taxon>
        <taxon>Bacilli</taxon>
        <taxon>Bacillales</taxon>
        <taxon>Bacillaceae</taxon>
        <taxon>Pontibacillus</taxon>
    </lineage>
</organism>
<dbReference type="Pfam" id="PF13349">
    <property type="entry name" value="DUF4097"/>
    <property type="match status" value="1"/>
</dbReference>
<dbReference type="Proteomes" id="UP000030528">
    <property type="component" value="Unassembled WGS sequence"/>
</dbReference>
<gene>
    <name evidence="2" type="ORF">N781_09480</name>
</gene>
<accession>A0A0A5G9L6</accession>
<evidence type="ECO:0000259" key="1">
    <source>
        <dbReference type="Pfam" id="PF13349"/>
    </source>
</evidence>
<feature type="domain" description="DUF4097" evidence="1">
    <location>
        <begin position="48"/>
        <end position="296"/>
    </location>
</feature>
<reference evidence="2 3" key="1">
    <citation type="submission" date="2013-08" db="EMBL/GenBank/DDBJ databases">
        <authorList>
            <person name="Huang J."/>
            <person name="Wang G."/>
        </authorList>
    </citation>
    <scope>NUCLEOTIDE SEQUENCE [LARGE SCALE GENOMIC DNA]</scope>
    <source>
        <strain evidence="2 3">JSM 076056</strain>
    </source>
</reference>
<dbReference type="RefSeq" id="WP_026801792.1">
    <property type="nucleotide sequence ID" value="NZ_AULI01000025.1"/>
</dbReference>
<dbReference type="OrthoDB" id="2588856at2"/>
<comment type="caution">
    <text evidence="2">The sequence shown here is derived from an EMBL/GenBank/DDBJ whole genome shotgun (WGS) entry which is preliminary data.</text>
</comment>
<dbReference type="InterPro" id="IPR025164">
    <property type="entry name" value="Toastrack_DUF4097"/>
</dbReference>
<protein>
    <recommendedName>
        <fullName evidence="1">DUF4097 domain-containing protein</fullName>
    </recommendedName>
</protein>
<dbReference type="AlphaFoldDB" id="A0A0A5G9L6"/>
<dbReference type="STRING" id="1385510.GCA_000425205_03620"/>
<evidence type="ECO:0000313" key="2">
    <source>
        <dbReference type="EMBL" id="KGX88739.1"/>
    </source>
</evidence>
<sequence>MKKLVYFAIASLVVGVIGVSAILAGGIDSHLANAKVKDEKKVSAEGVTDLSIDVKDADITLIKTDSDEVTAELSGRMTEKKFEDVTFTVEKNGGKVSIVERTNFSFEIGFTMLEDLDLNVYLPEQVYESLTIQATSADIQLPKLDVNNVLVDVTSGDIITDGMENVTTLEMHTTSGDIRGKAIQAESGTLVTNSGDLLFETYSGNLSIQATSGDVTIKEADVQSDVSIETTSGDIAFHYAEEPTSLNLVLDTTSGDKSVQLEGISFNDDSNGTVKNQIGDGENTLSISATSGDITIQ</sequence>
<name>A0A0A5G9L6_9BACI</name>
<proteinExistence type="predicted"/>
<evidence type="ECO:0000313" key="3">
    <source>
        <dbReference type="Proteomes" id="UP000030528"/>
    </source>
</evidence>